<protein>
    <submittedName>
        <fullName evidence="1">Uncharacterized protein</fullName>
    </submittedName>
</protein>
<reference evidence="2" key="1">
    <citation type="journal article" date="2019" name="Int. J. Syst. Evol. Microbiol.">
        <title>The Global Catalogue of Microorganisms (GCM) 10K type strain sequencing project: providing services to taxonomists for standard genome sequencing and annotation.</title>
        <authorList>
            <consortium name="The Broad Institute Genomics Platform"/>
            <consortium name="The Broad Institute Genome Sequencing Center for Infectious Disease"/>
            <person name="Wu L."/>
            <person name="Ma J."/>
        </authorList>
    </citation>
    <scope>NUCLEOTIDE SEQUENCE [LARGE SCALE GENOMIC DNA]</scope>
    <source>
        <strain evidence="2">CCM 8927</strain>
    </source>
</reference>
<accession>A0ABW1RJJ9</accession>
<gene>
    <name evidence="1" type="ORF">ACFQAV_05230</name>
</gene>
<evidence type="ECO:0000313" key="2">
    <source>
        <dbReference type="Proteomes" id="UP001596288"/>
    </source>
</evidence>
<evidence type="ECO:0000313" key="1">
    <source>
        <dbReference type="EMBL" id="MFC6176230.1"/>
    </source>
</evidence>
<sequence>MATLDNGYESAVKIISGWKTKYANRPAMMEELKGFDRKIY</sequence>
<comment type="caution">
    <text evidence="1">The sequence shown here is derived from an EMBL/GenBank/DDBJ whole genome shotgun (WGS) entry which is preliminary data.</text>
</comment>
<organism evidence="1 2">
    <name type="scientific">Companilactobacillus huachuanensis</name>
    <dbReference type="NCBI Taxonomy" id="2559914"/>
    <lineage>
        <taxon>Bacteria</taxon>
        <taxon>Bacillati</taxon>
        <taxon>Bacillota</taxon>
        <taxon>Bacilli</taxon>
        <taxon>Lactobacillales</taxon>
        <taxon>Lactobacillaceae</taxon>
        <taxon>Companilactobacillus</taxon>
    </lineage>
</organism>
<dbReference type="Proteomes" id="UP001596288">
    <property type="component" value="Unassembled WGS sequence"/>
</dbReference>
<dbReference type="EMBL" id="JBHSSF010000012">
    <property type="protein sequence ID" value="MFC6176230.1"/>
    <property type="molecule type" value="Genomic_DNA"/>
</dbReference>
<keyword evidence="2" id="KW-1185">Reference proteome</keyword>
<dbReference type="RefSeq" id="WP_263390691.1">
    <property type="nucleotide sequence ID" value="NZ_BJDF01000009.1"/>
</dbReference>
<proteinExistence type="predicted"/>
<name>A0ABW1RJJ9_9LACO</name>